<reference evidence="3" key="1">
    <citation type="submission" date="2025-08" db="UniProtKB">
        <authorList>
            <consortium name="RefSeq"/>
        </authorList>
    </citation>
    <scope>IDENTIFICATION</scope>
    <source>
        <tissue evidence="3">Spleen</tissue>
    </source>
</reference>
<name>A0A6J3QU83_TURTR</name>
<feature type="compositionally biased region" description="Low complexity" evidence="1">
    <location>
        <begin position="205"/>
        <end position="242"/>
    </location>
</feature>
<organism evidence="2 3">
    <name type="scientific">Tursiops truncatus</name>
    <name type="common">Atlantic bottle-nosed dolphin</name>
    <name type="synonym">Delphinus truncatus</name>
    <dbReference type="NCBI Taxonomy" id="9739"/>
    <lineage>
        <taxon>Eukaryota</taxon>
        <taxon>Metazoa</taxon>
        <taxon>Chordata</taxon>
        <taxon>Craniata</taxon>
        <taxon>Vertebrata</taxon>
        <taxon>Euteleostomi</taxon>
        <taxon>Mammalia</taxon>
        <taxon>Eutheria</taxon>
        <taxon>Laurasiatheria</taxon>
        <taxon>Artiodactyla</taxon>
        <taxon>Whippomorpha</taxon>
        <taxon>Cetacea</taxon>
        <taxon>Odontoceti</taxon>
        <taxon>Delphinidae</taxon>
        <taxon>Tursiops</taxon>
    </lineage>
</organism>
<evidence type="ECO:0000313" key="3">
    <source>
        <dbReference type="RefSeq" id="XP_033706070.1"/>
    </source>
</evidence>
<dbReference type="AlphaFoldDB" id="A0A6J3QU83"/>
<accession>A0A6J3QU83</accession>
<evidence type="ECO:0000313" key="2">
    <source>
        <dbReference type="Proteomes" id="UP000245320"/>
    </source>
</evidence>
<gene>
    <name evidence="3" type="primary">LOC109551776</name>
</gene>
<feature type="compositionally biased region" description="Basic and acidic residues" evidence="1">
    <location>
        <begin position="44"/>
        <end position="54"/>
    </location>
</feature>
<dbReference type="Proteomes" id="UP000245320">
    <property type="component" value="Chromosome 2"/>
</dbReference>
<feature type="compositionally biased region" description="Low complexity" evidence="1">
    <location>
        <begin position="55"/>
        <end position="65"/>
    </location>
</feature>
<feature type="compositionally biased region" description="Basic residues" evidence="1">
    <location>
        <begin position="127"/>
        <end position="137"/>
    </location>
</feature>
<evidence type="ECO:0000256" key="1">
    <source>
        <dbReference type="SAM" id="MobiDB-lite"/>
    </source>
</evidence>
<dbReference type="RefSeq" id="XP_033706070.1">
    <property type="nucleotide sequence ID" value="XM_033850179.1"/>
</dbReference>
<sequence length="257" mass="26525">MQEWGSGGRRPASPESGRDWARSDASSPSQPLPGVPSSGLRGRRPGELAARRAEPGAGVRAVGPGRRAGRPRRLWDRWPHFLPAPTGSQRQWAPRKAARPPLGARSSGAAALRPRTRARGRAAWAARRARAAGRLRRLLGSAEVAPRGGGGAAAEEEEPGPPQPLTAARVNKPRRRRGPAAAPARAGAGAEAEAEPCPGRRPGRGRAAAPPRLRAVTLLPGAGTASSPGPAAGLSARPRGARAAAALAWKSFPARAP</sequence>
<feature type="region of interest" description="Disordered" evidence="1">
    <location>
        <begin position="1"/>
        <end position="242"/>
    </location>
</feature>
<proteinExistence type="predicted"/>
<dbReference type="InParanoid" id="A0A6J3QU83"/>
<protein>
    <submittedName>
        <fullName evidence="3">Atherin-like</fullName>
    </submittedName>
</protein>
<feature type="compositionally biased region" description="Low complexity" evidence="1">
    <location>
        <begin position="179"/>
        <end position="197"/>
    </location>
</feature>
<keyword evidence="2" id="KW-1185">Reference proteome</keyword>